<dbReference type="HOGENOM" id="CLU_1023457_0_0_1"/>
<evidence type="ECO:0000313" key="3">
    <source>
        <dbReference type="EMBL" id="KIP04500.1"/>
    </source>
</evidence>
<sequence>MSSSADLPWLYLPSAASTYETAVPTPTSPAGTVAGQLDTTATASPSAFPSWWSGIGGPAIIIVFTAVGLLGMCIAMLLILRALRLRRLDGFYDDEDDGGLLGPLTVSRLRKRQFGEPPKIYDLPIAYYKGGDGKENVAKWGGIVPLSATYMKEKADLPIDPNAEKQGLDSNISRVSTTSSFPGPSYPTPEHLAHGIGAFNWRYLHPSPQLRDAAISTHEAKAPPLPEARPDRMQVAVAIAMPRPPLPSVQRTTPRSPPGLTAEPMPELCLGFTQVKGVDVDEWAGLHASS</sequence>
<protein>
    <submittedName>
        <fullName evidence="3">Uncharacterized protein</fullName>
    </submittedName>
</protein>
<feature type="region of interest" description="Disordered" evidence="1">
    <location>
        <begin position="160"/>
        <end position="185"/>
    </location>
</feature>
<dbReference type="EMBL" id="KN840572">
    <property type="protein sequence ID" value="KIP04500.1"/>
    <property type="molecule type" value="Genomic_DNA"/>
</dbReference>
<gene>
    <name evidence="3" type="ORF">PHLGIDRAFT_129477</name>
</gene>
<dbReference type="Proteomes" id="UP000053257">
    <property type="component" value="Unassembled WGS sequence"/>
</dbReference>
<evidence type="ECO:0000313" key="4">
    <source>
        <dbReference type="Proteomes" id="UP000053257"/>
    </source>
</evidence>
<keyword evidence="2" id="KW-1133">Transmembrane helix</keyword>
<reference evidence="3 4" key="1">
    <citation type="journal article" date="2014" name="PLoS Genet.">
        <title>Analysis of the Phlebiopsis gigantea genome, transcriptome and secretome provides insight into its pioneer colonization strategies of wood.</title>
        <authorList>
            <person name="Hori C."/>
            <person name="Ishida T."/>
            <person name="Igarashi K."/>
            <person name="Samejima M."/>
            <person name="Suzuki H."/>
            <person name="Master E."/>
            <person name="Ferreira P."/>
            <person name="Ruiz-Duenas F.J."/>
            <person name="Held B."/>
            <person name="Canessa P."/>
            <person name="Larrondo L.F."/>
            <person name="Schmoll M."/>
            <person name="Druzhinina I.S."/>
            <person name="Kubicek C.P."/>
            <person name="Gaskell J.A."/>
            <person name="Kersten P."/>
            <person name="St John F."/>
            <person name="Glasner J."/>
            <person name="Sabat G."/>
            <person name="Splinter BonDurant S."/>
            <person name="Syed K."/>
            <person name="Yadav J."/>
            <person name="Mgbeahuruike A.C."/>
            <person name="Kovalchuk A."/>
            <person name="Asiegbu F.O."/>
            <person name="Lackner G."/>
            <person name="Hoffmeister D."/>
            <person name="Rencoret J."/>
            <person name="Gutierrez A."/>
            <person name="Sun H."/>
            <person name="Lindquist E."/>
            <person name="Barry K."/>
            <person name="Riley R."/>
            <person name="Grigoriev I.V."/>
            <person name="Henrissat B."/>
            <person name="Kues U."/>
            <person name="Berka R.M."/>
            <person name="Martinez A.T."/>
            <person name="Covert S.F."/>
            <person name="Blanchette R.A."/>
            <person name="Cullen D."/>
        </authorList>
    </citation>
    <scope>NUCLEOTIDE SEQUENCE [LARGE SCALE GENOMIC DNA]</scope>
    <source>
        <strain evidence="3 4">11061_1 CR5-6</strain>
    </source>
</reference>
<evidence type="ECO:0000256" key="2">
    <source>
        <dbReference type="SAM" id="Phobius"/>
    </source>
</evidence>
<accession>A0A0C3S753</accession>
<organism evidence="3 4">
    <name type="scientific">Phlebiopsis gigantea (strain 11061_1 CR5-6)</name>
    <name type="common">White-rot fungus</name>
    <name type="synonym">Peniophora gigantea</name>
    <dbReference type="NCBI Taxonomy" id="745531"/>
    <lineage>
        <taxon>Eukaryota</taxon>
        <taxon>Fungi</taxon>
        <taxon>Dikarya</taxon>
        <taxon>Basidiomycota</taxon>
        <taxon>Agaricomycotina</taxon>
        <taxon>Agaricomycetes</taxon>
        <taxon>Polyporales</taxon>
        <taxon>Phanerochaetaceae</taxon>
        <taxon>Phlebiopsis</taxon>
    </lineage>
</organism>
<evidence type="ECO:0000256" key="1">
    <source>
        <dbReference type="SAM" id="MobiDB-lite"/>
    </source>
</evidence>
<dbReference type="AlphaFoldDB" id="A0A0C3S753"/>
<keyword evidence="2" id="KW-0812">Transmembrane</keyword>
<name>A0A0C3S753_PHLG1</name>
<proteinExistence type="predicted"/>
<keyword evidence="4" id="KW-1185">Reference proteome</keyword>
<feature type="compositionally biased region" description="Polar residues" evidence="1">
    <location>
        <begin position="168"/>
        <end position="182"/>
    </location>
</feature>
<feature type="transmembrane region" description="Helical" evidence="2">
    <location>
        <begin position="55"/>
        <end position="80"/>
    </location>
</feature>
<keyword evidence="2" id="KW-0472">Membrane</keyword>
<feature type="region of interest" description="Disordered" evidence="1">
    <location>
        <begin position="244"/>
        <end position="263"/>
    </location>
</feature>